<name>A0A8T1U372_9STRA</name>
<proteinExistence type="predicted"/>
<sequence>VKIEQQVEILACFISVIATNTEKGSRTKPNASRGTVSHKRSANQRIQLGLKAGLSLEQIPGKEFVLMADKSIENEALVVQYVGAVRSLKMYLAREKQVL</sequence>
<feature type="non-terminal residue" evidence="1">
    <location>
        <position position="1"/>
    </location>
</feature>
<comment type="caution">
    <text evidence="1">The sequence shown here is derived from an EMBL/GenBank/DDBJ whole genome shotgun (WGS) entry which is preliminary data.</text>
</comment>
<dbReference type="EMBL" id="JAENGZ010001054">
    <property type="protein sequence ID" value="KAG6951087.1"/>
    <property type="molecule type" value="Genomic_DNA"/>
</dbReference>
<evidence type="ECO:0000313" key="1">
    <source>
        <dbReference type="EMBL" id="KAG6951087.1"/>
    </source>
</evidence>
<evidence type="ECO:0000313" key="2">
    <source>
        <dbReference type="Proteomes" id="UP000688947"/>
    </source>
</evidence>
<accession>A0A8T1U372</accession>
<protein>
    <submittedName>
        <fullName evidence="1">Uncharacterized protein</fullName>
    </submittedName>
</protein>
<reference evidence="1" key="1">
    <citation type="submission" date="2021-01" db="EMBL/GenBank/DDBJ databases">
        <title>Phytophthora aleatoria, a newly-described species from Pinus radiata is distinct from Phytophthora cactorum isolates based on comparative genomics.</title>
        <authorList>
            <person name="Mcdougal R."/>
            <person name="Panda P."/>
            <person name="Williams N."/>
            <person name="Studholme D.J."/>
        </authorList>
    </citation>
    <scope>NUCLEOTIDE SEQUENCE</scope>
    <source>
        <strain evidence="1">NZFS 3830</strain>
    </source>
</reference>
<dbReference type="AlphaFoldDB" id="A0A8T1U372"/>
<gene>
    <name evidence="1" type="ORF">JG687_00013826</name>
</gene>
<dbReference type="Proteomes" id="UP000688947">
    <property type="component" value="Unassembled WGS sequence"/>
</dbReference>
<organism evidence="1 2">
    <name type="scientific">Phytophthora cactorum</name>
    <dbReference type="NCBI Taxonomy" id="29920"/>
    <lineage>
        <taxon>Eukaryota</taxon>
        <taxon>Sar</taxon>
        <taxon>Stramenopiles</taxon>
        <taxon>Oomycota</taxon>
        <taxon>Peronosporomycetes</taxon>
        <taxon>Peronosporales</taxon>
        <taxon>Peronosporaceae</taxon>
        <taxon>Phytophthora</taxon>
    </lineage>
</organism>